<name>A0A3B3SJC9_9TELE</name>
<dbReference type="PROSITE" id="PS50012">
    <property type="entry name" value="RCC1_3"/>
    <property type="match status" value="7"/>
</dbReference>
<sequence>MIEKYNLTHSTWRPARYAEGATTGSSSRPCLIFLLMRDSGSDVLDVTLFTWGANSYGQLSQGHVEDRCEPGAAECALPTAGARSLRGGGGHSALVTEAGQLMVCGQNHRGQLGLGHTSQITAFVPCPSLGPRSVRQVSCGWDFTLILTDCGQLLACGSNAHGQLGLPQVSGHTAKPLPIEALISPIISVAAGLRHSLAVDSSGCVYQWGVGLSSEARRLLAPQTPPAHLTSKEPCPVPALDTVSPNSVTAGASHCVCLTAGGDVFLWGSNKRGQLGGPGPFQSLPRVLDRILLAGESVTDVWSGWTHLVARTESGRVFTWGRGDYGQLGRALQTNQDLSLLSDDVPPAYSRPMACHPMEVKALTGATQVACGSEHSLAVVGGALVSWGWNEHGMCGDGSCEDVSSPAPIAALRQVTPVLIGCGAGHSMALCAVPLAGSAEAPPRASSSAAT</sequence>
<dbReference type="PANTHER" id="PTHR22870:SF360">
    <property type="entry name" value="ULTRAVIOLET-B RECEPTOR UVR8"/>
    <property type="match status" value="1"/>
</dbReference>
<evidence type="ECO:0000313" key="5">
    <source>
        <dbReference type="Proteomes" id="UP000261540"/>
    </source>
</evidence>
<keyword evidence="5" id="KW-1185">Reference proteome</keyword>
<dbReference type="PANTHER" id="PTHR22870">
    <property type="entry name" value="REGULATOR OF CHROMOSOME CONDENSATION"/>
    <property type="match status" value="1"/>
</dbReference>
<reference evidence="4" key="2">
    <citation type="submission" date="2025-09" db="UniProtKB">
        <authorList>
            <consortium name="Ensembl"/>
        </authorList>
    </citation>
    <scope>IDENTIFICATION</scope>
</reference>
<evidence type="ECO:0000259" key="3">
    <source>
        <dbReference type="Pfam" id="PF25390"/>
    </source>
</evidence>
<accession>A0A3B3SJC9</accession>
<dbReference type="Gene3D" id="2.130.10.30">
    <property type="entry name" value="Regulator of chromosome condensation 1/beta-lactamase-inhibitor protein II"/>
    <property type="match status" value="2"/>
</dbReference>
<dbReference type="Pfam" id="PF25390">
    <property type="entry name" value="WD40_RLD"/>
    <property type="match status" value="1"/>
</dbReference>
<feature type="repeat" description="RCC1" evidence="2">
    <location>
        <begin position="46"/>
        <end position="98"/>
    </location>
</feature>
<feature type="repeat" description="RCC1" evidence="2">
    <location>
        <begin position="203"/>
        <end position="261"/>
    </location>
</feature>
<feature type="domain" description="RCC1-like" evidence="3">
    <location>
        <begin position="48"/>
        <end position="429"/>
    </location>
</feature>
<evidence type="ECO:0000256" key="1">
    <source>
        <dbReference type="ARBA" id="ARBA00022737"/>
    </source>
</evidence>
<protein>
    <submittedName>
        <fullName evidence="4">Secretion regulating guanine nucleotide exchange factor</fullName>
    </submittedName>
</protein>
<dbReference type="SUPFAM" id="SSF50985">
    <property type="entry name" value="RCC1/BLIP-II"/>
    <property type="match status" value="1"/>
</dbReference>
<dbReference type="STRING" id="1676925.ENSPKIP00000030852"/>
<dbReference type="AlphaFoldDB" id="A0A3B3SJC9"/>
<dbReference type="PROSITE" id="PS00626">
    <property type="entry name" value="RCC1_2"/>
    <property type="match status" value="1"/>
</dbReference>
<dbReference type="InterPro" id="IPR051210">
    <property type="entry name" value="Ub_ligase/GEF_domain"/>
</dbReference>
<feature type="repeat" description="RCC1" evidence="2">
    <location>
        <begin position="382"/>
        <end position="433"/>
    </location>
</feature>
<reference evidence="4" key="1">
    <citation type="submission" date="2025-08" db="UniProtKB">
        <authorList>
            <consortium name="Ensembl"/>
        </authorList>
    </citation>
    <scope>IDENTIFICATION</scope>
</reference>
<proteinExistence type="predicted"/>
<organism evidence="4 5">
    <name type="scientific">Paramormyrops kingsleyae</name>
    <dbReference type="NCBI Taxonomy" id="1676925"/>
    <lineage>
        <taxon>Eukaryota</taxon>
        <taxon>Metazoa</taxon>
        <taxon>Chordata</taxon>
        <taxon>Craniata</taxon>
        <taxon>Vertebrata</taxon>
        <taxon>Euteleostomi</taxon>
        <taxon>Actinopterygii</taxon>
        <taxon>Neopterygii</taxon>
        <taxon>Teleostei</taxon>
        <taxon>Osteoglossocephala</taxon>
        <taxon>Osteoglossomorpha</taxon>
        <taxon>Osteoglossiformes</taxon>
        <taxon>Mormyridae</taxon>
        <taxon>Paramormyrops</taxon>
    </lineage>
</organism>
<feature type="repeat" description="RCC1" evidence="2">
    <location>
        <begin position="262"/>
        <end position="314"/>
    </location>
</feature>
<dbReference type="Ensembl" id="ENSPKIT00000011686.1">
    <property type="protein sequence ID" value="ENSPKIP00000030852.1"/>
    <property type="gene ID" value="ENSPKIG00000011561.1"/>
</dbReference>
<dbReference type="InterPro" id="IPR009091">
    <property type="entry name" value="RCC1/BLIP-II"/>
</dbReference>
<dbReference type="PRINTS" id="PR00633">
    <property type="entry name" value="RCCNDNSATION"/>
</dbReference>
<dbReference type="GeneTree" id="ENSGT00940000160684"/>
<dbReference type="InterPro" id="IPR058923">
    <property type="entry name" value="RCC1-like_dom"/>
</dbReference>
<dbReference type="InterPro" id="IPR000408">
    <property type="entry name" value="Reg_chr_condens"/>
</dbReference>
<evidence type="ECO:0000256" key="2">
    <source>
        <dbReference type="PROSITE-ProRule" id="PRU00235"/>
    </source>
</evidence>
<dbReference type="Proteomes" id="UP000261540">
    <property type="component" value="Unplaced"/>
</dbReference>
<evidence type="ECO:0000313" key="4">
    <source>
        <dbReference type="Ensembl" id="ENSPKIP00000030852.1"/>
    </source>
</evidence>
<feature type="repeat" description="RCC1" evidence="2">
    <location>
        <begin position="99"/>
        <end position="150"/>
    </location>
</feature>
<feature type="repeat" description="RCC1" evidence="2">
    <location>
        <begin position="151"/>
        <end position="202"/>
    </location>
</feature>
<keyword evidence="1" id="KW-0677">Repeat</keyword>
<feature type="repeat" description="RCC1" evidence="2">
    <location>
        <begin position="315"/>
        <end position="382"/>
    </location>
</feature>